<feature type="region of interest" description="Disordered" evidence="7">
    <location>
        <begin position="583"/>
        <end position="713"/>
    </location>
</feature>
<dbReference type="PROSITE" id="PS50089">
    <property type="entry name" value="ZF_RING_2"/>
    <property type="match status" value="1"/>
</dbReference>
<dbReference type="PROSITE" id="PS00518">
    <property type="entry name" value="ZF_RING_1"/>
    <property type="match status" value="1"/>
</dbReference>
<dbReference type="VEuPathDB" id="ToxoDB:CSUI_009349"/>
<keyword evidence="10" id="KW-1185">Reference proteome</keyword>
<organism evidence="9 10">
    <name type="scientific">Cystoisospora suis</name>
    <dbReference type="NCBI Taxonomy" id="483139"/>
    <lineage>
        <taxon>Eukaryota</taxon>
        <taxon>Sar</taxon>
        <taxon>Alveolata</taxon>
        <taxon>Apicomplexa</taxon>
        <taxon>Conoidasida</taxon>
        <taxon>Coccidia</taxon>
        <taxon>Eucoccidiorida</taxon>
        <taxon>Eimeriorina</taxon>
        <taxon>Sarcocystidae</taxon>
        <taxon>Cystoisospora</taxon>
    </lineage>
</organism>
<evidence type="ECO:0000256" key="7">
    <source>
        <dbReference type="SAM" id="MobiDB-lite"/>
    </source>
</evidence>
<dbReference type="Pfam" id="PF00097">
    <property type="entry name" value="zf-C3HC4"/>
    <property type="match status" value="1"/>
</dbReference>
<dbReference type="PANTHER" id="PTHR12983">
    <property type="entry name" value="RING FINGER 10 FAMILY MEMBER"/>
    <property type="match status" value="1"/>
</dbReference>
<dbReference type="GeneID" id="94432676"/>
<feature type="compositionally biased region" description="Basic and acidic residues" evidence="7">
    <location>
        <begin position="935"/>
        <end position="946"/>
    </location>
</feature>
<dbReference type="GO" id="GO:0045944">
    <property type="term" value="P:positive regulation of transcription by RNA polymerase II"/>
    <property type="evidence" value="ECO:0007669"/>
    <property type="project" value="TreeGrafter"/>
</dbReference>
<dbReference type="SUPFAM" id="SSF57850">
    <property type="entry name" value="RING/U-box"/>
    <property type="match status" value="1"/>
</dbReference>
<dbReference type="GO" id="GO:0008270">
    <property type="term" value="F:zinc ion binding"/>
    <property type="evidence" value="ECO:0007669"/>
    <property type="project" value="UniProtKB-KW"/>
</dbReference>
<dbReference type="SMART" id="SM00184">
    <property type="entry name" value="RING"/>
    <property type="match status" value="1"/>
</dbReference>
<evidence type="ECO:0000256" key="5">
    <source>
        <dbReference type="ARBA" id="ARBA00022833"/>
    </source>
</evidence>
<feature type="compositionally biased region" description="Basic and acidic residues" evidence="7">
    <location>
        <begin position="1327"/>
        <end position="1342"/>
    </location>
</feature>
<comment type="subcellular location">
    <subcellularLocation>
        <location evidence="1">Cytoplasm</location>
    </subcellularLocation>
</comment>
<feature type="compositionally biased region" description="Low complexity" evidence="7">
    <location>
        <begin position="18"/>
        <end position="27"/>
    </location>
</feature>
<feature type="domain" description="RING-type" evidence="8">
    <location>
        <begin position="259"/>
        <end position="321"/>
    </location>
</feature>
<evidence type="ECO:0000256" key="1">
    <source>
        <dbReference type="ARBA" id="ARBA00004496"/>
    </source>
</evidence>
<feature type="region of interest" description="Disordered" evidence="7">
    <location>
        <begin position="791"/>
        <end position="969"/>
    </location>
</feature>
<keyword evidence="4 6" id="KW-0863">Zinc-finger</keyword>
<feature type="compositionally biased region" description="Basic and acidic residues" evidence="7">
    <location>
        <begin position="599"/>
        <end position="645"/>
    </location>
</feature>
<feature type="compositionally biased region" description="Polar residues" evidence="7">
    <location>
        <begin position="1381"/>
        <end position="1390"/>
    </location>
</feature>
<comment type="caution">
    <text evidence="9">The sequence shown here is derived from an EMBL/GenBank/DDBJ whole genome shotgun (WGS) entry which is preliminary data.</text>
</comment>
<proteinExistence type="predicted"/>
<dbReference type="EMBL" id="MIGC01005552">
    <property type="protein sequence ID" value="PHJ16826.1"/>
    <property type="molecule type" value="Genomic_DNA"/>
</dbReference>
<feature type="region of interest" description="Disordered" evidence="7">
    <location>
        <begin position="1"/>
        <end position="159"/>
    </location>
</feature>
<feature type="region of interest" description="Disordered" evidence="7">
    <location>
        <begin position="1237"/>
        <end position="1390"/>
    </location>
</feature>
<dbReference type="InterPro" id="IPR018957">
    <property type="entry name" value="Znf_C3HC4_RING-type"/>
</dbReference>
<evidence type="ECO:0000313" key="9">
    <source>
        <dbReference type="EMBL" id="PHJ16826.1"/>
    </source>
</evidence>
<reference evidence="9 10" key="1">
    <citation type="journal article" date="2017" name="Int. J. Parasitol.">
        <title>The genome of the protozoan parasite Cystoisospora suis and a reverse vaccinology approach to identify vaccine candidates.</title>
        <authorList>
            <person name="Palmieri N."/>
            <person name="Shrestha A."/>
            <person name="Ruttkowski B."/>
            <person name="Beck T."/>
            <person name="Vogl C."/>
            <person name="Tomley F."/>
            <person name="Blake D.P."/>
            <person name="Joachim A."/>
        </authorList>
    </citation>
    <scope>NUCLEOTIDE SEQUENCE [LARGE SCALE GENOMIC DNA]</scope>
    <source>
        <strain evidence="9 10">Wien I</strain>
    </source>
</reference>
<dbReference type="OrthoDB" id="302966at2759"/>
<dbReference type="InterPro" id="IPR013083">
    <property type="entry name" value="Znf_RING/FYVE/PHD"/>
</dbReference>
<feature type="compositionally biased region" description="Basic and acidic residues" evidence="7">
    <location>
        <begin position="655"/>
        <end position="666"/>
    </location>
</feature>
<feature type="compositionally biased region" description="Low complexity" evidence="7">
    <location>
        <begin position="37"/>
        <end position="82"/>
    </location>
</feature>
<feature type="compositionally biased region" description="Basic and acidic residues" evidence="7">
    <location>
        <begin position="828"/>
        <end position="843"/>
    </location>
</feature>
<feature type="compositionally biased region" description="Low complexity" evidence="7">
    <location>
        <begin position="890"/>
        <end position="911"/>
    </location>
</feature>
<dbReference type="InterPro" id="IPR017907">
    <property type="entry name" value="Znf_RING_CS"/>
</dbReference>
<evidence type="ECO:0000256" key="6">
    <source>
        <dbReference type="PROSITE-ProRule" id="PRU00175"/>
    </source>
</evidence>
<name>A0A2C6KKD4_9APIC</name>
<feature type="compositionally biased region" description="Basic and acidic residues" evidence="7">
    <location>
        <begin position="146"/>
        <end position="159"/>
    </location>
</feature>
<dbReference type="Proteomes" id="UP000221165">
    <property type="component" value="Unassembled WGS sequence"/>
</dbReference>
<feature type="compositionally biased region" description="Polar residues" evidence="7">
    <location>
        <begin position="912"/>
        <end position="927"/>
    </location>
</feature>
<feature type="compositionally biased region" description="Polar residues" evidence="7">
    <location>
        <begin position="533"/>
        <end position="544"/>
    </location>
</feature>
<keyword evidence="5" id="KW-0862">Zinc</keyword>
<feature type="compositionally biased region" description="Gly residues" evidence="7">
    <location>
        <begin position="1277"/>
        <end position="1300"/>
    </location>
</feature>
<dbReference type="InterPro" id="IPR039739">
    <property type="entry name" value="MAG2/RNF10"/>
</dbReference>
<dbReference type="RefSeq" id="XP_067918551.1">
    <property type="nucleotide sequence ID" value="XM_068069465.1"/>
</dbReference>
<dbReference type="InterPro" id="IPR001841">
    <property type="entry name" value="Znf_RING"/>
</dbReference>
<evidence type="ECO:0000256" key="2">
    <source>
        <dbReference type="ARBA" id="ARBA00022490"/>
    </source>
</evidence>
<evidence type="ECO:0000256" key="3">
    <source>
        <dbReference type="ARBA" id="ARBA00022723"/>
    </source>
</evidence>
<dbReference type="CDD" id="cd16536">
    <property type="entry name" value="RING-HC_RNF10"/>
    <property type="match status" value="1"/>
</dbReference>
<accession>A0A2C6KKD4</accession>
<feature type="compositionally biased region" description="Polar residues" evidence="7">
    <location>
        <begin position="1180"/>
        <end position="1190"/>
    </location>
</feature>
<feature type="region of interest" description="Disordered" evidence="7">
    <location>
        <begin position="176"/>
        <end position="196"/>
    </location>
</feature>
<feature type="compositionally biased region" description="Low complexity" evidence="7">
    <location>
        <begin position="791"/>
        <end position="815"/>
    </location>
</feature>
<keyword evidence="3" id="KW-0479">Metal-binding</keyword>
<dbReference type="GO" id="GO:0005737">
    <property type="term" value="C:cytoplasm"/>
    <property type="evidence" value="ECO:0007669"/>
    <property type="project" value="UniProtKB-SubCell"/>
</dbReference>
<evidence type="ECO:0000259" key="8">
    <source>
        <dbReference type="PROSITE" id="PS50089"/>
    </source>
</evidence>
<feature type="region of interest" description="Disordered" evidence="7">
    <location>
        <begin position="1117"/>
        <end position="1219"/>
    </location>
</feature>
<feature type="compositionally biased region" description="Basic and acidic residues" evidence="7">
    <location>
        <begin position="1140"/>
        <end position="1153"/>
    </location>
</feature>
<dbReference type="Gene3D" id="3.30.40.10">
    <property type="entry name" value="Zinc/RING finger domain, C3HC4 (zinc finger)"/>
    <property type="match status" value="1"/>
</dbReference>
<keyword evidence="2" id="KW-0963">Cytoplasm</keyword>
<sequence length="1390" mass="151206">MRADATEFVPSSLRAEGRLLPSSSSPSLPTPPPPLPCSTSPRPGSSLSSSPSTREPGLRSSPHTSPYSSPTPSSYLSESLPSARENIAYYKKSARPRNPRSFRTSPPRAGQGHASIFDSPPEGSPPRGTVVPSTAGPSIAGRGRGRGREQHRPSSKEKLLSPQHFFTYKPYVPSTGRGWSGERGENKNALTKGTSKSMGGFRSSNKFYSKERFVLANCRVFVQNEKSVFDAGYNPDCSIDWAEVVKVETWSSAEDPINCPFCLEQPEGMVAPTVGKCGHIFCLPCVLKYFEVLAPKPSASSVASQPQAKKNLRYWQRCPLCFEPITKKDLRPARVHQVVPPRRGSVLSFSLLSRPLSSTVVQLAKPFITQAAACAACSGLSSSSSCCTAATSTSAARESLLSPNYSGDNGEKKEAEEECKSYRHLYDSNATDVKESVSSLMPGEKEKQSDLSFFGAKQDYINHPSSSTLFSRSFLPLQCPACAIERRAKLLRRQKNVQEASCSNPVASHHDCKGTTGEILCSSSSGHPDPSATGHTSPSDSVAVTSHSFPSSSFEFFLSLGARLTQRLCPQCVESAINFSSRKSCQTGHSGELCSPSGLREDRAVGEDDQHGRVAEKKDESVRKKDDRWVGSGRETEEPKVGEGEESKEEESGGEGERKTKEKGGEGGRGSRRALAYHSPRVPQSSSSCGCTGVRGEGQEDAEENKRDGRSSLSCDLTLGSHFGRISVTHAPASPWQSHALQLASERRQIEANAERSPDYESTLHALAIAEEFVQVKEAEMFSGHCYACSSPLTSSTSFSSSSSSSQRPSVTSSSRGETPGGSSPGDQQRKAEQQREEKREDMVSNFNQKNDTKPEDNLQDFIQVLHAVQKMQRENKPLRSQAKRKQVKRGQQQGAPSSLSSSPGLTFSLPPANTRSTSPSLASTSHACEEDEKGEAGESRRREEDGASTSTARIPQGRHEKNKGGGGGGSSLNLSEFYFYQASDGQLCFVHPFFIKCLLHEVEGEENDLPAIIPDVRVVDVQPICVDEVMRRRFKCLGHLPQMSQATLVDIDLRGWLSPSTVKVFKGDFYRRKMARIERQQQEEREAAALLNHSGSLASSSPGPYNQRPFRFSLSTTAADPLHPPTDTGLSNFPSLPGREGDDHREDGRSLEADPTSSSSPLYSEDRSTISVLRGNDSCEGNQYTSSRSSGKEVEHDDEGESRLYSGQRRSVDGGSESSSFVMIVRRKEEMKFLRDQRKREEHFPSLAAASALTAKRGGDHEPRTSAPSVWRRNGNEGGLDAGQRLVGGGRGVRGGWGDGTMVRSELSSGTNRAEKKASQPSSLLKWDKQPPKGKGGKEEDTSFEDNYLPPRAGGCNLGDILLMQKQKTQKKKGAKPKASNHTVNRNDE</sequence>
<evidence type="ECO:0000313" key="10">
    <source>
        <dbReference type="Proteomes" id="UP000221165"/>
    </source>
</evidence>
<gene>
    <name evidence="9" type="ORF">CSUI_009349</name>
</gene>
<dbReference type="PANTHER" id="PTHR12983:SF9">
    <property type="entry name" value="E3 UBIQUITIN-PROTEIN LIGASE RNF10"/>
    <property type="match status" value="1"/>
</dbReference>
<feature type="region of interest" description="Disordered" evidence="7">
    <location>
        <begin position="523"/>
        <end position="544"/>
    </location>
</feature>
<evidence type="ECO:0000256" key="4">
    <source>
        <dbReference type="ARBA" id="ARBA00022771"/>
    </source>
</evidence>
<dbReference type="GO" id="GO:0000976">
    <property type="term" value="F:transcription cis-regulatory region binding"/>
    <property type="evidence" value="ECO:0007669"/>
    <property type="project" value="TreeGrafter"/>
</dbReference>
<protein>
    <submittedName>
        <fullName evidence="9">Zinc c3hc4 type (Ring finger) domain-containing protein</fullName>
    </submittedName>
</protein>